<comment type="similarity">
    <text evidence="1 2">Belongs to the OprB family.</text>
</comment>
<dbReference type="GO" id="GO:0008643">
    <property type="term" value="P:carbohydrate transport"/>
    <property type="evidence" value="ECO:0007669"/>
    <property type="project" value="InterPro"/>
</dbReference>
<dbReference type="Pfam" id="PF04966">
    <property type="entry name" value="OprB"/>
    <property type="match status" value="1"/>
</dbReference>
<evidence type="ECO:0000313" key="4">
    <source>
        <dbReference type="Proteomes" id="UP000037029"/>
    </source>
</evidence>
<protein>
    <submittedName>
        <fullName evidence="3">Uncharacterized protein</fullName>
    </submittedName>
</protein>
<dbReference type="PANTHER" id="PTHR37944:SF1">
    <property type="entry name" value="PORIN B"/>
    <property type="match status" value="1"/>
</dbReference>
<dbReference type="Gene3D" id="2.40.160.180">
    <property type="entry name" value="Carbohydrate-selective porin OprB"/>
    <property type="match status" value="1"/>
</dbReference>
<dbReference type="PANTHER" id="PTHR37944">
    <property type="entry name" value="PORIN B"/>
    <property type="match status" value="1"/>
</dbReference>
<feature type="chain" id="PRO_5013421450" evidence="2">
    <location>
        <begin position="24"/>
        <end position="487"/>
    </location>
</feature>
<name>A0A2D1R8E7_SPHYA</name>
<evidence type="ECO:0000256" key="1">
    <source>
        <dbReference type="ARBA" id="ARBA00008769"/>
    </source>
</evidence>
<dbReference type="InterPro" id="IPR038673">
    <property type="entry name" value="OprB_sf"/>
</dbReference>
<keyword evidence="2" id="KW-0732">Signal</keyword>
<dbReference type="GO" id="GO:0016020">
    <property type="term" value="C:membrane"/>
    <property type="evidence" value="ECO:0007669"/>
    <property type="project" value="InterPro"/>
</dbReference>
<gene>
    <name evidence="3" type="ORF">BV87_23790</name>
</gene>
<dbReference type="Proteomes" id="UP000037029">
    <property type="component" value="Chromosome"/>
</dbReference>
<organism evidence="3 4">
    <name type="scientific">Sphingobium yanoikuyae</name>
    <name type="common">Sphingomonas yanoikuyae</name>
    <dbReference type="NCBI Taxonomy" id="13690"/>
    <lineage>
        <taxon>Bacteria</taxon>
        <taxon>Pseudomonadati</taxon>
        <taxon>Pseudomonadota</taxon>
        <taxon>Alphaproteobacteria</taxon>
        <taxon>Sphingomonadales</taxon>
        <taxon>Sphingomonadaceae</taxon>
        <taxon>Sphingobium</taxon>
    </lineage>
</organism>
<dbReference type="InterPro" id="IPR052932">
    <property type="entry name" value="OprB_Porin"/>
</dbReference>
<sequence length="487" mass="52358">MAYRFLACALAALPFTSPSCAHAQIVTVPTDRQTREQTMLPPPVVTTMASANYPKPQVQFPQVPLPEGKSLTGPLAPLGRSLADKGIYLRFLAVDEFAGSVSGGQERGVGNSYALPFGTDLDLDRMIGLKGSFIHVSMNVSKGTSLSADHAGNAISFQTRYKAFQNLRLAALAVEQNLFDGKLNISGGRVSPLTYFNQSNIYCTFQNNSVCFNPAVVPIQDRALGFFPYGTWGGRIKLAPAKGIYVQAGLFEANPSLNPTNGFDWSTQGSTGHQTAVELGFQSASPKAHYPWHLRIGGYHNTSDVADPYLNSDHQPRLTAGGTPLQHDGQAGWYVMGDAVTGHLHGDVKRPVTVFGGMIGSTENYVPFKGQAIAGVIVTGPLAGRPRDTLGLVGSYIRIGDRQIDYLQASRIAAGGTDRVRRGEAIFELNYGMAVGRNVRISPNIQYVVNPDNFLQPRARKQSGDILAFGLRISVDIAGLLGMPAMK</sequence>
<dbReference type="GO" id="GO:0015288">
    <property type="term" value="F:porin activity"/>
    <property type="evidence" value="ECO:0007669"/>
    <property type="project" value="InterPro"/>
</dbReference>
<evidence type="ECO:0000313" key="3">
    <source>
        <dbReference type="EMBL" id="ATP21108.1"/>
    </source>
</evidence>
<dbReference type="InterPro" id="IPR007049">
    <property type="entry name" value="Carb-sel_porin_OprB"/>
</dbReference>
<dbReference type="AlphaFoldDB" id="A0A2D1R8E7"/>
<accession>A0A2D1R8E7</accession>
<dbReference type="EMBL" id="CP020925">
    <property type="protein sequence ID" value="ATP21108.1"/>
    <property type="molecule type" value="Genomic_DNA"/>
</dbReference>
<evidence type="ECO:0000256" key="2">
    <source>
        <dbReference type="RuleBase" id="RU363072"/>
    </source>
</evidence>
<proteinExistence type="inferred from homology"/>
<reference evidence="3 4" key="1">
    <citation type="submission" date="2017-04" db="EMBL/GenBank/DDBJ databases">
        <title>Characterization, genome and methylation analysis of a phthalic acid esters degrading strain Sphingobium yanoikuyae SHJ.</title>
        <authorList>
            <person name="Feng L."/>
        </authorList>
    </citation>
    <scope>NUCLEOTIDE SEQUENCE [LARGE SCALE GENOMIC DNA]</scope>
    <source>
        <strain evidence="3 4">SHJ</strain>
    </source>
</reference>
<feature type="signal peptide" evidence="2">
    <location>
        <begin position="1"/>
        <end position="23"/>
    </location>
</feature>